<name>A0A3L7A4U6_9MICO</name>
<sequence length="709" mass="73967">MTRFRTLPRTRTALIAALTALGVLSAPIAAQALAIQPASVSASPVATPESEPARTATVSITQSAPTIGVDGSLVLSTTIVNSTDTTLPAGRTTLSSGPLPLSSLTQFTGWNDRSIDVRLPLALNSVSVPALAPGESFTTTPVTLTAEQLELHSVYGNYAIRAYYISDSVTTEARSSVLFDPGSGKTTGGLAIVVPITAPPSSTGLIPTTLLAEWTAPGGVLSRQLDAALDRPVTLAIDPMILASIRSLGTAVPESAANWLDRLQHASNASFLLQYADADAALQAQAGAPALLAPISLEYGVDEANFPPAQGSNGTATASPDTPQLPTLEQLTGWPVTESGIVWPGTDTTSAADLSVITASGQQTTLLDGDALSGEEGTTPAAHRTIGGNDVLVADPILTPIFRDLVHPDAEGGIDTDPAHLRAAFAALATEPGAGDRSTLVTLPRGWADTAVNIDAAISLLDSIPETHIVSLATLRAAPSTAATLRDHSVPQDRIDLARTLLEREQTLAKFANALEDPALLTGRERAQILSLLSVGWSSQYSGWDGAVREHNDQTTATLGGITLAPTEQFNMVSWQSNLGFSVRNDLPYPVRVTLEVESDNLRLAIDSSVTREIKPFTTEKFSVPVRARIGNGQSTLSLSLHAPDGTQLGAPSSVRVNVRADWEIIGSVTLGSIVVLLLAGGLFRTVRKRRRLAAAATDSPTQKAPTDG</sequence>
<dbReference type="Proteomes" id="UP000272503">
    <property type="component" value="Unassembled WGS sequence"/>
</dbReference>
<comment type="caution">
    <text evidence="3">The sequence shown here is derived from an EMBL/GenBank/DDBJ whole genome shotgun (WGS) entry which is preliminary data.</text>
</comment>
<evidence type="ECO:0000256" key="2">
    <source>
        <dbReference type="SAM" id="SignalP"/>
    </source>
</evidence>
<feature type="transmembrane region" description="Helical" evidence="1">
    <location>
        <begin position="665"/>
        <end position="684"/>
    </location>
</feature>
<dbReference type="AlphaFoldDB" id="A0A3L7A4U6"/>
<dbReference type="OrthoDB" id="4985746at2"/>
<accession>A0A3L7A4U6</accession>
<dbReference type="Pfam" id="PF19516">
    <property type="entry name" value="DUF6049"/>
    <property type="match status" value="1"/>
</dbReference>
<protein>
    <recommendedName>
        <fullName evidence="5">2-oxoglutarate dehydrogenase</fullName>
    </recommendedName>
</protein>
<reference evidence="3 4" key="1">
    <citation type="submission" date="2018-10" db="EMBL/GenBank/DDBJ databases">
        <authorList>
            <person name="Li J."/>
        </authorList>
    </citation>
    <scope>NUCLEOTIDE SEQUENCE [LARGE SCALE GENOMIC DNA]</scope>
    <source>
        <strain evidence="3 4">IF 016277</strain>
    </source>
</reference>
<evidence type="ECO:0000313" key="4">
    <source>
        <dbReference type="Proteomes" id="UP000272503"/>
    </source>
</evidence>
<keyword evidence="4" id="KW-1185">Reference proteome</keyword>
<feature type="chain" id="PRO_5018323993" description="2-oxoglutarate dehydrogenase" evidence="2">
    <location>
        <begin position="33"/>
        <end position="709"/>
    </location>
</feature>
<proteinExistence type="predicted"/>
<keyword evidence="1" id="KW-0472">Membrane</keyword>
<evidence type="ECO:0000256" key="1">
    <source>
        <dbReference type="SAM" id="Phobius"/>
    </source>
</evidence>
<dbReference type="EMBL" id="RCUX01000007">
    <property type="protein sequence ID" value="RLP75237.1"/>
    <property type="molecule type" value="Genomic_DNA"/>
</dbReference>
<keyword evidence="1" id="KW-1133">Transmembrane helix</keyword>
<keyword evidence="2" id="KW-0732">Signal</keyword>
<dbReference type="InterPro" id="IPR046112">
    <property type="entry name" value="DUF6049"/>
</dbReference>
<gene>
    <name evidence="3" type="ORF">D9V32_10075</name>
</gene>
<evidence type="ECO:0000313" key="3">
    <source>
        <dbReference type="EMBL" id="RLP75237.1"/>
    </source>
</evidence>
<evidence type="ECO:0008006" key="5">
    <source>
        <dbReference type="Google" id="ProtNLM"/>
    </source>
</evidence>
<dbReference type="RefSeq" id="WP_121648787.1">
    <property type="nucleotide sequence ID" value="NZ_RCUX01000007.1"/>
</dbReference>
<feature type="signal peptide" evidence="2">
    <location>
        <begin position="1"/>
        <end position="32"/>
    </location>
</feature>
<organism evidence="3 4">
    <name type="scientific">Mycetocola tolaasinivorans</name>
    <dbReference type="NCBI Taxonomy" id="76635"/>
    <lineage>
        <taxon>Bacteria</taxon>
        <taxon>Bacillati</taxon>
        <taxon>Actinomycetota</taxon>
        <taxon>Actinomycetes</taxon>
        <taxon>Micrococcales</taxon>
        <taxon>Microbacteriaceae</taxon>
        <taxon>Mycetocola</taxon>
    </lineage>
</organism>
<keyword evidence="1" id="KW-0812">Transmembrane</keyword>